<dbReference type="GO" id="GO:0005929">
    <property type="term" value="C:cilium"/>
    <property type="evidence" value="ECO:0007669"/>
    <property type="project" value="UniProtKB-SubCell"/>
</dbReference>
<dbReference type="AlphaFoldDB" id="A0A493TGQ3"/>
<comment type="function">
    <text evidence="1">May be involved in ciliary biogenesis or function.</text>
</comment>
<evidence type="ECO:0000256" key="2">
    <source>
        <dbReference type="ARBA" id="ARBA00004138"/>
    </source>
</evidence>
<feature type="transmembrane region" description="Helical" evidence="10">
    <location>
        <begin position="12"/>
        <end position="31"/>
    </location>
</feature>
<evidence type="ECO:0000256" key="1">
    <source>
        <dbReference type="ARBA" id="ARBA00003173"/>
    </source>
</evidence>
<proteinExistence type="inferred from homology"/>
<feature type="transmembrane region" description="Helical" evidence="10">
    <location>
        <begin position="38"/>
        <end position="57"/>
    </location>
</feature>
<dbReference type="Proteomes" id="UP000016666">
    <property type="component" value="Chromosome 25"/>
</dbReference>
<name>A0A493TGQ3_ANAPP</name>
<evidence type="ECO:0000259" key="11">
    <source>
        <dbReference type="Pfam" id="PF25810"/>
    </source>
</evidence>
<accession>A0A493TGQ3</accession>
<dbReference type="STRING" id="8840.ENSAPLP00000025024"/>
<keyword evidence="9" id="KW-0966">Cell projection</keyword>
<dbReference type="OMA" id="PATEMKI"/>
<keyword evidence="6 10" id="KW-0812">Transmembrane</keyword>
<comment type="subcellular location">
    <subcellularLocation>
        <location evidence="2">Cell projection</location>
        <location evidence="2">Cilium</location>
    </subcellularLocation>
    <subcellularLocation>
        <location evidence="3">Membrane</location>
        <topology evidence="3">Multi-pass membrane protein</topology>
    </subcellularLocation>
</comment>
<dbReference type="GO" id="GO:0016020">
    <property type="term" value="C:membrane"/>
    <property type="evidence" value="ECO:0007669"/>
    <property type="project" value="UniProtKB-SubCell"/>
</dbReference>
<dbReference type="GeneTree" id="ENSGT00390000016247"/>
<keyword evidence="8 10" id="KW-0472">Membrane</keyword>
<evidence type="ECO:0000256" key="5">
    <source>
        <dbReference type="ARBA" id="ARBA00015054"/>
    </source>
</evidence>
<evidence type="ECO:0000256" key="3">
    <source>
        <dbReference type="ARBA" id="ARBA00004141"/>
    </source>
</evidence>
<evidence type="ECO:0000313" key="12">
    <source>
        <dbReference type="Ensembl" id="ENSAPLP00000025024.1"/>
    </source>
</evidence>
<keyword evidence="7 10" id="KW-1133">Transmembrane helix</keyword>
<keyword evidence="13" id="KW-1185">Reference proteome</keyword>
<dbReference type="Ensembl" id="ENSAPLT00000048136.1">
    <property type="protein sequence ID" value="ENSAPLP00000025024.1"/>
    <property type="gene ID" value="ENSAPLG00000031233.1"/>
</dbReference>
<evidence type="ECO:0000256" key="6">
    <source>
        <dbReference type="ARBA" id="ARBA00022692"/>
    </source>
</evidence>
<evidence type="ECO:0000256" key="9">
    <source>
        <dbReference type="ARBA" id="ARBA00023273"/>
    </source>
</evidence>
<gene>
    <name evidence="12" type="primary">TMEM218</name>
</gene>
<evidence type="ECO:0000256" key="4">
    <source>
        <dbReference type="ARBA" id="ARBA00010775"/>
    </source>
</evidence>
<feature type="transmembrane region" description="Helical" evidence="10">
    <location>
        <begin position="83"/>
        <end position="106"/>
    </location>
</feature>
<reference evidence="12 13" key="1">
    <citation type="submission" date="2017-10" db="EMBL/GenBank/DDBJ databases">
        <title>A new Pekin duck reference genome.</title>
        <authorList>
            <person name="Hou Z.-C."/>
            <person name="Zhou Z.-K."/>
            <person name="Zhu F."/>
            <person name="Hou S.-S."/>
        </authorList>
    </citation>
    <scope>NUCLEOTIDE SEQUENCE [LARGE SCALE GENOMIC DNA]</scope>
</reference>
<dbReference type="PANTHER" id="PTHR31622">
    <property type="entry name" value="TRANSMEMBRANE PROTEIN 218"/>
    <property type="match status" value="1"/>
</dbReference>
<dbReference type="Pfam" id="PF25810">
    <property type="entry name" value="TMEM218_N"/>
    <property type="match status" value="1"/>
</dbReference>
<organism evidence="12 13">
    <name type="scientific">Anas platyrhynchos platyrhynchos</name>
    <name type="common">Northern mallard</name>
    <dbReference type="NCBI Taxonomy" id="8840"/>
    <lineage>
        <taxon>Eukaryota</taxon>
        <taxon>Metazoa</taxon>
        <taxon>Chordata</taxon>
        <taxon>Craniata</taxon>
        <taxon>Vertebrata</taxon>
        <taxon>Euteleostomi</taxon>
        <taxon>Archelosauria</taxon>
        <taxon>Archosauria</taxon>
        <taxon>Dinosauria</taxon>
        <taxon>Saurischia</taxon>
        <taxon>Theropoda</taxon>
        <taxon>Coelurosauria</taxon>
        <taxon>Aves</taxon>
        <taxon>Neognathae</taxon>
        <taxon>Galloanserae</taxon>
        <taxon>Anseriformes</taxon>
        <taxon>Anatidae</taxon>
        <taxon>Anatinae</taxon>
        <taxon>Anas</taxon>
    </lineage>
</organism>
<reference evidence="12" key="2">
    <citation type="submission" date="2025-08" db="UniProtKB">
        <authorList>
            <consortium name="Ensembl"/>
        </authorList>
    </citation>
    <scope>IDENTIFICATION</scope>
</reference>
<dbReference type="InterPro" id="IPR057973">
    <property type="entry name" value="TMEM218_N"/>
</dbReference>
<reference evidence="12" key="3">
    <citation type="submission" date="2025-09" db="UniProtKB">
        <authorList>
            <consortium name="Ensembl"/>
        </authorList>
    </citation>
    <scope>IDENTIFICATION</scope>
</reference>
<evidence type="ECO:0000256" key="8">
    <source>
        <dbReference type="ARBA" id="ARBA00023136"/>
    </source>
</evidence>
<dbReference type="PANTHER" id="PTHR31622:SF1">
    <property type="entry name" value="TRANSMEMBRANE PROTEIN 218"/>
    <property type="match status" value="1"/>
</dbReference>
<sequence>MAGPLLGAGPGALLLAALWALALLLCLALARAPGAARLAALPVPLGAALLSAALLLYPREEEEEEEEEGAGPPPGTEIVDTFFISRLILLAVMALVFLGCLFLLLLHHLAEPVYAKPLRRSWSLNGETRKVKTTELRDPARFCLNNGFVRPGVVLVNTF</sequence>
<dbReference type="InterPro" id="IPR026771">
    <property type="entry name" value="Tmem218"/>
</dbReference>
<evidence type="ECO:0000313" key="13">
    <source>
        <dbReference type="Proteomes" id="UP000016666"/>
    </source>
</evidence>
<comment type="similarity">
    <text evidence="4">Belongs to the TMEM218 family.</text>
</comment>
<evidence type="ECO:0000256" key="10">
    <source>
        <dbReference type="SAM" id="Phobius"/>
    </source>
</evidence>
<evidence type="ECO:0000256" key="7">
    <source>
        <dbReference type="ARBA" id="ARBA00022989"/>
    </source>
</evidence>
<protein>
    <recommendedName>
        <fullName evidence="5">Transmembrane protein 218</fullName>
    </recommendedName>
</protein>
<feature type="domain" description="Transmembrane protein 218 N-terminal" evidence="11">
    <location>
        <begin position="1"/>
        <end position="59"/>
    </location>
</feature>